<sequence>MDPGKPPSATLLMPSAMTASCHPPQYPLLSLATSWYFYCPRNPEYWRVVIGLHHLYKWQSHTENHRVKDIVVHSEFKSGHYENDIALFKLIRSVKYSEYIQPICLPDIVLLMSDDNPCYISGWERSKTKGKSLNRFI</sequence>
<dbReference type="SUPFAM" id="SSF50494">
    <property type="entry name" value="Trypsin-like serine proteases"/>
    <property type="match status" value="1"/>
</dbReference>
<dbReference type="PROSITE" id="PS51257">
    <property type="entry name" value="PROKAR_LIPOPROTEIN"/>
    <property type="match status" value="1"/>
</dbReference>
<keyword evidence="4" id="KW-1185">Reference proteome</keyword>
<dbReference type="InterPro" id="IPR043504">
    <property type="entry name" value="Peptidase_S1_PA_chymotrypsin"/>
</dbReference>
<protein>
    <recommendedName>
        <fullName evidence="2">Peptidase S1 domain-containing protein</fullName>
    </recommendedName>
</protein>
<keyword evidence="1" id="KW-1015">Disulfide bond</keyword>
<evidence type="ECO:0000256" key="1">
    <source>
        <dbReference type="ARBA" id="ARBA00023157"/>
    </source>
</evidence>
<dbReference type="Ensembl" id="ENSSMRT00000018681.1">
    <property type="protein sequence ID" value="ENSSMRP00000015998.1"/>
    <property type="gene ID" value="ENSSMRG00000012438.1"/>
</dbReference>
<dbReference type="GO" id="GO:0006508">
    <property type="term" value="P:proteolysis"/>
    <property type="evidence" value="ECO:0007669"/>
    <property type="project" value="InterPro"/>
</dbReference>
<dbReference type="OMA" id="WQSHTEN"/>
<reference evidence="3" key="1">
    <citation type="submission" date="2025-08" db="UniProtKB">
        <authorList>
            <consortium name="Ensembl"/>
        </authorList>
    </citation>
    <scope>IDENTIFICATION</scope>
</reference>
<accession>A0A8D0DMZ7</accession>
<dbReference type="Pfam" id="PF00089">
    <property type="entry name" value="Trypsin"/>
    <property type="match status" value="1"/>
</dbReference>
<dbReference type="InterPro" id="IPR001254">
    <property type="entry name" value="Trypsin_dom"/>
</dbReference>
<dbReference type="Gene3D" id="2.40.10.10">
    <property type="entry name" value="Trypsin-like serine proteases"/>
    <property type="match status" value="1"/>
</dbReference>
<feature type="domain" description="Peptidase S1" evidence="2">
    <location>
        <begin position="39"/>
        <end position="133"/>
    </location>
</feature>
<dbReference type="GeneTree" id="ENSGT00940000165418"/>
<dbReference type="InterPro" id="IPR009003">
    <property type="entry name" value="Peptidase_S1_PA"/>
</dbReference>
<dbReference type="PANTHER" id="PTHR24252:SF21">
    <property type="entry name" value="TRANSMEMBRANE SERINE PROTEASE 12"/>
    <property type="match status" value="1"/>
</dbReference>
<evidence type="ECO:0000313" key="4">
    <source>
        <dbReference type="Proteomes" id="UP000694421"/>
    </source>
</evidence>
<dbReference type="GO" id="GO:0004252">
    <property type="term" value="F:serine-type endopeptidase activity"/>
    <property type="evidence" value="ECO:0007669"/>
    <property type="project" value="InterPro"/>
</dbReference>
<evidence type="ECO:0000259" key="2">
    <source>
        <dbReference type="Pfam" id="PF00089"/>
    </source>
</evidence>
<evidence type="ECO:0000313" key="3">
    <source>
        <dbReference type="Ensembl" id="ENSSMRP00000015998.1"/>
    </source>
</evidence>
<dbReference type="PANTHER" id="PTHR24252">
    <property type="entry name" value="ACROSIN-RELATED"/>
    <property type="match status" value="1"/>
</dbReference>
<proteinExistence type="predicted"/>
<dbReference type="AlphaFoldDB" id="A0A8D0DMZ7"/>
<reference evidence="3" key="2">
    <citation type="submission" date="2025-09" db="UniProtKB">
        <authorList>
            <consortium name="Ensembl"/>
        </authorList>
    </citation>
    <scope>IDENTIFICATION</scope>
</reference>
<organism evidence="3 4">
    <name type="scientific">Salvator merianae</name>
    <name type="common">Argentine black and white tegu</name>
    <name type="synonym">Tupinambis merianae</name>
    <dbReference type="NCBI Taxonomy" id="96440"/>
    <lineage>
        <taxon>Eukaryota</taxon>
        <taxon>Metazoa</taxon>
        <taxon>Chordata</taxon>
        <taxon>Craniata</taxon>
        <taxon>Vertebrata</taxon>
        <taxon>Euteleostomi</taxon>
        <taxon>Lepidosauria</taxon>
        <taxon>Squamata</taxon>
        <taxon>Bifurcata</taxon>
        <taxon>Unidentata</taxon>
        <taxon>Episquamata</taxon>
        <taxon>Laterata</taxon>
        <taxon>Teiioidea</taxon>
        <taxon>Teiidae</taxon>
        <taxon>Salvator</taxon>
    </lineage>
</organism>
<name>A0A8D0DMZ7_SALMN</name>
<dbReference type="Proteomes" id="UP000694421">
    <property type="component" value="Unplaced"/>
</dbReference>